<keyword evidence="2" id="KW-1133">Transmembrane helix</keyword>
<feature type="compositionally biased region" description="Gly residues" evidence="1">
    <location>
        <begin position="607"/>
        <end position="627"/>
    </location>
</feature>
<feature type="transmembrane region" description="Helical" evidence="2">
    <location>
        <begin position="461"/>
        <end position="482"/>
    </location>
</feature>
<dbReference type="InterPro" id="IPR018702">
    <property type="entry name" value="DUF2207"/>
</dbReference>
<sequence>MTVRAQRRPRFRWSARLSARLVGAIAVVVALGAAPLAATAAGHPHHLAGEGAAATGLVHAGVDDFVFDSYEGEFFLDRDDEGRSTLLTVETFVAVFPADQNRGMRRAIPSTYKGEPLDIRAISVTDENGQPRDFEVEEDGNFTLVTSAADSFVEGTQTYVFTYMRSNVTRFAADTGADEFYWDTNGTGWNQPFGSLTATIHLGEGLSDALSVAPDCYWGIDRSTQRCDIVALDDDTYLATQGMLQRGQNVTVAFGFEPGTFVARDSSYFGSAAGYGQPLGFIGAIAAVIWAIRVRRSKLADDGGRPTIIAEYSPPRDVSVVTAALVIKKRHKAVAAQILDFAVRGKLRILEEESTGFFSAGTTYRLELMDPTGVTGRELEILRALFGQSLQHGAIREMKKTDSKLSKKMYSILTAENSALAANGYRRKLSARNYLPLLISVVAVIVSIVFGIALIDGDYGSAVPFLVIMVSFMAAVLTMSLLSRTPLTAQGSELRDHLEGLKLYIRLAEADRLQMLQSPEGALRERNEATGATDVLKIYEKLLPYAVLFGLEKEWSTELSRYYTESSPDWYRGSSGFNGVLFASSISSFSTAVASSYSGSSSSSSSGGSGGGGSSGGGGGGGGGGGV</sequence>
<evidence type="ECO:0000256" key="1">
    <source>
        <dbReference type="SAM" id="MobiDB-lite"/>
    </source>
</evidence>
<feature type="signal peptide" evidence="3">
    <location>
        <begin position="1"/>
        <end position="40"/>
    </location>
</feature>
<reference evidence="6 7" key="1">
    <citation type="submission" date="2017-11" db="EMBL/GenBank/DDBJ databases">
        <title>Genomic Encyclopedia of Archaeal and Bacterial Type Strains, Phase II (KMG-II): From Individual Species to Whole Genera.</title>
        <authorList>
            <person name="Goeker M."/>
        </authorList>
    </citation>
    <scope>NUCLEOTIDE SEQUENCE [LARGE SCALE GENOMIC DNA]</scope>
    <source>
        <strain evidence="6 7">DSM 16400</strain>
    </source>
</reference>
<feature type="transmembrane region" description="Helical" evidence="2">
    <location>
        <begin position="434"/>
        <end position="455"/>
    </location>
</feature>
<feature type="transmembrane region" description="Helical" evidence="2">
    <location>
        <begin position="272"/>
        <end position="292"/>
    </location>
</feature>
<evidence type="ECO:0000256" key="3">
    <source>
        <dbReference type="SAM" id="SignalP"/>
    </source>
</evidence>
<keyword evidence="7" id="KW-1185">Reference proteome</keyword>
<comment type="caution">
    <text evidence="6">The sequence shown here is derived from an EMBL/GenBank/DDBJ whole genome shotgun (WGS) entry which is preliminary data.</text>
</comment>
<keyword evidence="2" id="KW-0812">Transmembrane</keyword>
<dbReference type="InterPro" id="IPR048389">
    <property type="entry name" value="YciQ-like_C"/>
</dbReference>
<evidence type="ECO:0000259" key="5">
    <source>
        <dbReference type="Pfam" id="PF20990"/>
    </source>
</evidence>
<proteinExistence type="predicted"/>
<dbReference type="Pfam" id="PF20990">
    <property type="entry name" value="DUF2207_C"/>
    <property type="match status" value="1"/>
</dbReference>
<feature type="domain" description="DUF2207" evidence="4">
    <location>
        <begin position="96"/>
        <end position="255"/>
    </location>
</feature>
<dbReference type="EMBL" id="PGFH01000003">
    <property type="protein sequence ID" value="PJJ78129.1"/>
    <property type="molecule type" value="Genomic_DNA"/>
</dbReference>
<name>A0A2M9D1S8_9MICO</name>
<feature type="domain" description="Predicted membrane protein YciQ-like C-terminal" evidence="5">
    <location>
        <begin position="310"/>
        <end position="559"/>
    </location>
</feature>
<feature type="region of interest" description="Disordered" evidence="1">
    <location>
        <begin position="600"/>
        <end position="627"/>
    </location>
</feature>
<evidence type="ECO:0000259" key="4">
    <source>
        <dbReference type="Pfam" id="PF09972"/>
    </source>
</evidence>
<evidence type="ECO:0000313" key="6">
    <source>
        <dbReference type="EMBL" id="PJJ78129.1"/>
    </source>
</evidence>
<dbReference type="AlphaFoldDB" id="A0A2M9D1S8"/>
<keyword evidence="2" id="KW-0472">Membrane</keyword>
<gene>
    <name evidence="6" type="ORF">CLV85_2584</name>
</gene>
<dbReference type="Proteomes" id="UP000231742">
    <property type="component" value="Unassembled WGS sequence"/>
</dbReference>
<keyword evidence="3" id="KW-0732">Signal</keyword>
<protein>
    <submittedName>
        <fullName evidence="6">Putative membrane protein DUF2207</fullName>
    </submittedName>
</protein>
<dbReference type="Pfam" id="PF09972">
    <property type="entry name" value="DUF2207"/>
    <property type="match status" value="1"/>
</dbReference>
<accession>A0A2M9D1S8</accession>
<organism evidence="6 7">
    <name type="scientific">Salinibacterium amurskyense</name>
    <dbReference type="NCBI Taxonomy" id="205941"/>
    <lineage>
        <taxon>Bacteria</taxon>
        <taxon>Bacillati</taxon>
        <taxon>Actinomycetota</taxon>
        <taxon>Actinomycetes</taxon>
        <taxon>Micrococcales</taxon>
        <taxon>Microbacteriaceae</taxon>
        <taxon>Salinibacterium</taxon>
    </lineage>
</organism>
<feature type="chain" id="PRO_5014818884" evidence="3">
    <location>
        <begin position="41"/>
        <end position="627"/>
    </location>
</feature>
<dbReference type="OrthoDB" id="4973253at2"/>
<evidence type="ECO:0000256" key="2">
    <source>
        <dbReference type="SAM" id="Phobius"/>
    </source>
</evidence>
<evidence type="ECO:0000313" key="7">
    <source>
        <dbReference type="Proteomes" id="UP000231742"/>
    </source>
</evidence>